<keyword evidence="2" id="KW-1185">Reference proteome</keyword>
<name>A0A8T3A7L6_DENNO</name>
<dbReference type="AlphaFoldDB" id="A0A8T3A7L6"/>
<proteinExistence type="predicted"/>
<gene>
    <name evidence="1" type="ORF">KFK09_026720</name>
</gene>
<protein>
    <submittedName>
        <fullName evidence="1">Uncharacterized protein</fullName>
    </submittedName>
</protein>
<accession>A0A8T3A7L6</accession>
<organism evidence="1 2">
    <name type="scientific">Dendrobium nobile</name>
    <name type="common">Orchid</name>
    <dbReference type="NCBI Taxonomy" id="94219"/>
    <lineage>
        <taxon>Eukaryota</taxon>
        <taxon>Viridiplantae</taxon>
        <taxon>Streptophyta</taxon>
        <taxon>Embryophyta</taxon>
        <taxon>Tracheophyta</taxon>
        <taxon>Spermatophyta</taxon>
        <taxon>Magnoliopsida</taxon>
        <taxon>Liliopsida</taxon>
        <taxon>Asparagales</taxon>
        <taxon>Orchidaceae</taxon>
        <taxon>Epidendroideae</taxon>
        <taxon>Malaxideae</taxon>
        <taxon>Dendrobiinae</taxon>
        <taxon>Dendrobium</taxon>
    </lineage>
</organism>
<dbReference type="Proteomes" id="UP000829196">
    <property type="component" value="Unassembled WGS sequence"/>
</dbReference>
<reference evidence="1" key="1">
    <citation type="journal article" date="2022" name="Front. Genet.">
        <title>Chromosome-Scale Assembly of the Dendrobium nobile Genome Provides Insights Into the Molecular Mechanism of the Biosynthesis of the Medicinal Active Ingredient of Dendrobium.</title>
        <authorList>
            <person name="Xu Q."/>
            <person name="Niu S.-C."/>
            <person name="Li K.-L."/>
            <person name="Zheng P.-J."/>
            <person name="Zhang X.-J."/>
            <person name="Jia Y."/>
            <person name="Liu Y."/>
            <person name="Niu Y.-X."/>
            <person name="Yu L.-H."/>
            <person name="Chen D.-F."/>
            <person name="Zhang G.-Q."/>
        </authorList>
    </citation>
    <scope>NUCLEOTIDE SEQUENCE</scope>
    <source>
        <tissue evidence="1">Leaf</tissue>
    </source>
</reference>
<comment type="caution">
    <text evidence="1">The sequence shown here is derived from an EMBL/GenBank/DDBJ whole genome shotgun (WGS) entry which is preliminary data.</text>
</comment>
<evidence type="ECO:0000313" key="2">
    <source>
        <dbReference type="Proteomes" id="UP000829196"/>
    </source>
</evidence>
<evidence type="ECO:0000313" key="1">
    <source>
        <dbReference type="EMBL" id="KAI0492447.1"/>
    </source>
</evidence>
<dbReference type="EMBL" id="JAGYWB010000018">
    <property type="protein sequence ID" value="KAI0492447.1"/>
    <property type="molecule type" value="Genomic_DNA"/>
</dbReference>
<sequence length="59" mass="6539">MLVFAGNDDEKAGLTATPELRSGWQQYDVKCISHKDELVTGIGRARLALLVCICCCLRR</sequence>